<proteinExistence type="predicted"/>
<sequence>MQEEKGINILAQLRLSRLERVILVKYGYSDEEDLNEYELKREIKDPKQRWVIRIIRSMKDYYKKCPYYDTRSSDCFILFNTEDHKCPREGKYEGCPILEEFLASKYDELKKKGMPIPYDFRDLSLY</sequence>
<name>A0ABN6STQ1_9CREN</name>
<keyword evidence="2" id="KW-1185">Reference proteome</keyword>
<reference evidence="2" key="1">
    <citation type="submission" date="2022-09" db="EMBL/GenBank/DDBJ databases">
        <title>Complete genome sequence of Vulcanisaeta souniana.</title>
        <authorList>
            <person name="Kato S."/>
            <person name="Itoh T."/>
            <person name="Ohkuma M."/>
        </authorList>
    </citation>
    <scope>NUCLEOTIDE SEQUENCE [LARGE SCALE GENOMIC DNA]</scope>
    <source>
        <strain evidence="2">JCM 11219</strain>
    </source>
</reference>
<organism evidence="1 2">
    <name type="scientific">Vulcanisaeta souniana JCM 11219</name>
    <dbReference type="NCBI Taxonomy" id="1293586"/>
    <lineage>
        <taxon>Archaea</taxon>
        <taxon>Thermoproteota</taxon>
        <taxon>Thermoprotei</taxon>
        <taxon>Thermoproteales</taxon>
        <taxon>Thermoproteaceae</taxon>
        <taxon>Vulcanisaeta</taxon>
    </lineage>
</organism>
<protein>
    <submittedName>
        <fullName evidence="1">Uncharacterized protein</fullName>
    </submittedName>
</protein>
<gene>
    <name evidence="1" type="ORF">Vsou_23840</name>
</gene>
<dbReference type="GeneID" id="76207926"/>
<evidence type="ECO:0000313" key="2">
    <source>
        <dbReference type="Proteomes" id="UP001060771"/>
    </source>
</evidence>
<dbReference type="RefSeq" id="WP_229709826.1">
    <property type="nucleotide sequence ID" value="NZ_AP026830.1"/>
</dbReference>
<accession>A0ABN6STQ1</accession>
<dbReference type="EMBL" id="AP026830">
    <property type="protein sequence ID" value="BDR93291.1"/>
    <property type="molecule type" value="Genomic_DNA"/>
</dbReference>
<evidence type="ECO:0000313" key="1">
    <source>
        <dbReference type="EMBL" id="BDR93291.1"/>
    </source>
</evidence>
<dbReference type="Proteomes" id="UP001060771">
    <property type="component" value="Chromosome"/>
</dbReference>